<keyword evidence="2 8" id="KW-0813">Transport</keyword>
<evidence type="ECO:0000256" key="8">
    <source>
        <dbReference type="RuleBase" id="RU365072"/>
    </source>
</evidence>
<evidence type="ECO:0000256" key="2">
    <source>
        <dbReference type="ARBA" id="ARBA00022448"/>
    </source>
</evidence>
<feature type="region of interest" description="Disordered" evidence="9">
    <location>
        <begin position="1"/>
        <end position="33"/>
    </location>
</feature>
<feature type="region of interest" description="Disordered" evidence="9">
    <location>
        <begin position="338"/>
        <end position="364"/>
    </location>
</feature>
<keyword evidence="8" id="KW-0472">Membrane</keyword>
<comment type="function">
    <text evidence="8">Functions as a component of the nuclear pore complex (NPC).</text>
</comment>
<comment type="similarity">
    <text evidence="1 8">Belongs to the nucleoporin Nup84/Nup107 family.</text>
</comment>
<keyword evidence="5 8" id="KW-0811">Translocation</keyword>
<reference evidence="10 11" key="1">
    <citation type="submission" date="2024-08" db="EMBL/GenBank/DDBJ databases">
        <authorList>
            <person name="Cucini C."/>
            <person name="Frati F."/>
        </authorList>
    </citation>
    <scope>NUCLEOTIDE SEQUENCE [LARGE SCALE GENOMIC DNA]</scope>
</reference>
<keyword evidence="4" id="KW-0653">Protein transport</keyword>
<sequence length="872" mass="101438">MFTSTPYPQEGGGGAGIGIRQSTPRGVGRQSYAFPPQQVFEDTRSMLTSDRRSMFEQEPELSVFENTTQNRSHRRLTLSAFDGDDLIGAMEALHHAFGFTIQRMTDRADIFQIVQEWMEDLELAMQHRKNSETDLSDANVRKLHNLLQKEHETWNLIYYMFYERLNEGDSMADVPFTDSIVDRFRINEEPYMESIFKGDPSLKEMNNIMKWLEINFKKNGAPDLNEKDFIWENTLESIRRDKLLEKPTSKSMVTHVDPDAPTREGKQLHPLDDEENTKVLRGAYYYVRTGDPENAISYLFKSGEKIKASALTGYRHTCVYKIDPETGENVPLGTNIGERMGNPESEPITEYAPNSRRQARPNPDYEIIGNPTRDLWKNITWKICESKKMSKYDRAVMGALCGHREAMLDVCHTWEDKLWAFLRASSDTILETRLRNASVPNVRKDLPDAYWSQALSISECIDKVDAITTPEPPNSCERLMLTIQKSVMVDKMEDFITLLQEAMPEMLEVYDHPLLNGHLVRFLSHLLLFLSIVELPYKQELIDICIEKYVTVLVDIHRFQEIPFYVQKLSENRQIPNVVRHVRSNRIMSREEIELFLQAAHNNDLDILGIGIAVVEKMRDEQDDFVVDNLNWISCCYNIVADSHTVMYEYLKYTIWIARKYLTLGKVEKVQKLIGQLSPENVGEVTQVSPLLLNTLIREYACYRVYLEAEDSFNLWKTALSQRPYIDKIELPRNATMADKTVFEKKKKEQELIEMKWKQAVKFHLDNAIVKFLNILNFPSGWLRDCYDPTDEDETIHVGAVRRIVLRKVIHVLLRLVRDKNDNRTMRDFVYVLCDDHRNILCELSPSEIGNIFKIVEEFTRNKVDDVMFLPK</sequence>
<keyword evidence="3" id="KW-0509">mRNA transport</keyword>
<name>A0ABP1PZD3_9HEXA</name>
<evidence type="ECO:0000256" key="7">
    <source>
        <dbReference type="ARBA" id="ARBA00023242"/>
    </source>
</evidence>
<evidence type="ECO:0000313" key="10">
    <source>
        <dbReference type="EMBL" id="CAL8079951.1"/>
    </source>
</evidence>
<feature type="region of interest" description="Disordered" evidence="9">
    <location>
        <begin position="249"/>
        <end position="269"/>
    </location>
</feature>
<protein>
    <recommendedName>
        <fullName evidence="8">Nuclear pore complex protein</fullName>
    </recommendedName>
</protein>
<proteinExistence type="inferred from homology"/>
<evidence type="ECO:0000256" key="4">
    <source>
        <dbReference type="ARBA" id="ARBA00022927"/>
    </source>
</evidence>
<accession>A0ABP1PZD3</accession>
<comment type="subcellular location">
    <subcellularLocation>
        <location evidence="8">Nucleus</location>
        <location evidence="8">Nuclear pore complex</location>
    </subcellularLocation>
    <subcellularLocation>
        <location evidence="8">Nucleus membrane</location>
    </subcellularLocation>
</comment>
<evidence type="ECO:0000256" key="1">
    <source>
        <dbReference type="ARBA" id="ARBA00009510"/>
    </source>
</evidence>
<dbReference type="Gene3D" id="1.20.190.50">
    <property type="match status" value="1"/>
</dbReference>
<dbReference type="Pfam" id="PF04121">
    <property type="entry name" value="Nup84_Nup100"/>
    <property type="match status" value="1"/>
</dbReference>
<dbReference type="PANTHER" id="PTHR13003">
    <property type="entry name" value="NUP107-RELATED"/>
    <property type="match status" value="1"/>
</dbReference>
<evidence type="ECO:0000256" key="5">
    <source>
        <dbReference type="ARBA" id="ARBA00023010"/>
    </source>
</evidence>
<dbReference type="Gene3D" id="1.10.3450.20">
    <property type="match status" value="1"/>
</dbReference>
<organism evidence="10 11">
    <name type="scientific">Orchesella dallaii</name>
    <dbReference type="NCBI Taxonomy" id="48710"/>
    <lineage>
        <taxon>Eukaryota</taxon>
        <taxon>Metazoa</taxon>
        <taxon>Ecdysozoa</taxon>
        <taxon>Arthropoda</taxon>
        <taxon>Hexapoda</taxon>
        <taxon>Collembola</taxon>
        <taxon>Entomobryomorpha</taxon>
        <taxon>Entomobryoidea</taxon>
        <taxon>Orchesellidae</taxon>
        <taxon>Orchesellinae</taxon>
        <taxon>Orchesella</taxon>
    </lineage>
</organism>
<comment type="caution">
    <text evidence="10">The sequence shown here is derived from an EMBL/GenBank/DDBJ whole genome shotgun (WGS) entry which is preliminary data.</text>
</comment>
<evidence type="ECO:0000256" key="3">
    <source>
        <dbReference type="ARBA" id="ARBA00022816"/>
    </source>
</evidence>
<dbReference type="Proteomes" id="UP001642540">
    <property type="component" value="Unassembled WGS sequence"/>
</dbReference>
<feature type="compositionally biased region" description="Basic and acidic residues" evidence="9">
    <location>
        <begin position="256"/>
        <end position="269"/>
    </location>
</feature>
<keyword evidence="6 8" id="KW-0906">Nuclear pore complex</keyword>
<comment type="subunit">
    <text evidence="8">Part of the nuclear pore complex (NPC).</text>
</comment>
<keyword evidence="11" id="KW-1185">Reference proteome</keyword>
<evidence type="ECO:0000256" key="9">
    <source>
        <dbReference type="SAM" id="MobiDB-lite"/>
    </source>
</evidence>
<dbReference type="PANTHER" id="PTHR13003:SF2">
    <property type="entry name" value="NUCLEAR PORE COMPLEX PROTEIN NUP107"/>
    <property type="match status" value="1"/>
</dbReference>
<evidence type="ECO:0000313" key="11">
    <source>
        <dbReference type="Proteomes" id="UP001642540"/>
    </source>
</evidence>
<dbReference type="EMBL" id="CAXLJM020000014">
    <property type="protein sequence ID" value="CAL8079951.1"/>
    <property type="molecule type" value="Genomic_DNA"/>
</dbReference>
<dbReference type="InterPro" id="IPR007252">
    <property type="entry name" value="Nup84/Nup107"/>
</dbReference>
<keyword evidence="7 8" id="KW-0539">Nucleus</keyword>
<evidence type="ECO:0000256" key="6">
    <source>
        <dbReference type="ARBA" id="ARBA00023132"/>
    </source>
</evidence>
<gene>
    <name evidence="10" type="ORF">ODALV1_LOCUS4508</name>
</gene>